<comment type="caution">
    <text evidence="1">The sequence shown here is derived from an EMBL/GenBank/DDBJ whole genome shotgun (WGS) entry which is preliminary data.</text>
</comment>
<organism evidence="1 2">
    <name type="scientific">Solihabitans fulvus</name>
    <dbReference type="NCBI Taxonomy" id="1892852"/>
    <lineage>
        <taxon>Bacteria</taxon>
        <taxon>Bacillati</taxon>
        <taxon>Actinomycetota</taxon>
        <taxon>Actinomycetes</taxon>
        <taxon>Pseudonocardiales</taxon>
        <taxon>Pseudonocardiaceae</taxon>
        <taxon>Solihabitans</taxon>
    </lineage>
</organism>
<name>A0A5B2WVY8_9PSEU</name>
<evidence type="ECO:0008006" key="3">
    <source>
        <dbReference type="Google" id="ProtNLM"/>
    </source>
</evidence>
<accession>A0A5B2WVY8</accession>
<dbReference type="OrthoDB" id="3213425at2"/>
<proteinExistence type="predicted"/>
<reference evidence="1 2" key="1">
    <citation type="submission" date="2019-09" db="EMBL/GenBank/DDBJ databases">
        <title>Goodfellowia gen. nov., a new genus of the Pseudonocardineae related to Actinoalloteichus, containing Goodfellowia coeruleoviolacea gen. nov., comb. nov. gen. nov., comb. nov.</title>
        <authorList>
            <person name="Labeda D."/>
        </authorList>
    </citation>
    <scope>NUCLEOTIDE SEQUENCE [LARGE SCALE GENOMIC DNA]</scope>
    <source>
        <strain evidence="1 2">AN110305</strain>
    </source>
</reference>
<dbReference type="RefSeq" id="WP_149852663.1">
    <property type="nucleotide sequence ID" value="NZ_VUOB01000053.1"/>
</dbReference>
<dbReference type="AlphaFoldDB" id="A0A5B2WVY8"/>
<dbReference type="Proteomes" id="UP000323454">
    <property type="component" value="Unassembled WGS sequence"/>
</dbReference>
<protein>
    <recommendedName>
        <fullName evidence="3">Transcriptional regulator</fullName>
    </recommendedName>
</protein>
<dbReference type="InterPro" id="IPR011990">
    <property type="entry name" value="TPR-like_helical_dom_sf"/>
</dbReference>
<sequence>MAELSGRDLNRRNFLLGSTFTAAAYSAPVLLAITVPTPAIAARASTQRISRADVEVIRSTVRHFERLGRKYGGGRTREQVVQFLNTQAKVALDGQYTEQVGRELFAGVAQATWLAALTSADAGRHALAQRYYTQALNLSLHAGDRPYAANVLADMSREAIDLANGTDNDTDRVRTAQHAAALGRAAVQVADQRATPVVTSYLHSIEARGFALLGDATATNRAVADAQRAFERAGGAEPDWLGHYGEPDLLADVGQCLRDTGRPQQGVALLEQAYRALPSDRVTARAKTQVHLAAGYLALRDFEQAEAVTGQALTAIAGLASTRTVERVRALQHRARRSGRDRRLAAIDERIGVFLRELA</sequence>
<evidence type="ECO:0000313" key="1">
    <source>
        <dbReference type="EMBL" id="KAA2256133.1"/>
    </source>
</evidence>
<keyword evidence="2" id="KW-1185">Reference proteome</keyword>
<dbReference type="InterPro" id="IPR006311">
    <property type="entry name" value="TAT_signal"/>
</dbReference>
<reference evidence="1 2" key="2">
    <citation type="submission" date="2019-09" db="EMBL/GenBank/DDBJ databases">
        <authorList>
            <person name="Jin C."/>
        </authorList>
    </citation>
    <scope>NUCLEOTIDE SEQUENCE [LARGE SCALE GENOMIC DNA]</scope>
    <source>
        <strain evidence="1 2">AN110305</strain>
    </source>
</reference>
<dbReference type="EMBL" id="VUOB01000053">
    <property type="protein sequence ID" value="KAA2256133.1"/>
    <property type="molecule type" value="Genomic_DNA"/>
</dbReference>
<dbReference type="SUPFAM" id="SSF48452">
    <property type="entry name" value="TPR-like"/>
    <property type="match status" value="1"/>
</dbReference>
<dbReference type="Gene3D" id="1.25.40.10">
    <property type="entry name" value="Tetratricopeptide repeat domain"/>
    <property type="match status" value="1"/>
</dbReference>
<dbReference type="PROSITE" id="PS51318">
    <property type="entry name" value="TAT"/>
    <property type="match status" value="1"/>
</dbReference>
<evidence type="ECO:0000313" key="2">
    <source>
        <dbReference type="Proteomes" id="UP000323454"/>
    </source>
</evidence>
<gene>
    <name evidence="1" type="ORF">F0L68_27210</name>
</gene>